<sequence>MTQQYVSADAETSVPGTFSETVSYAFTLYRRYFLLLLPLGLFTHAITEGYVLYLSRSLDSVMDSVTGLILFQALSIIVFCWALMFGMRRTHVLETAGWAEPFKGHPGLVGRIIVLQILCMVLGLAATLPLILIAQIGGPWPVLILVIAGSLYLGVRLWLVPAAMGVEDLWPIDAFQRSWALTSGAPAFFLTLGILAFAMVAAVLPGVLWKHVLDVAFHPAYLTHDGAALLWWLGAVGVEAAIFPLLVTTGVAILYALKGRRLC</sequence>
<feature type="transmembrane region" description="Helical" evidence="1">
    <location>
        <begin position="32"/>
        <end position="53"/>
    </location>
</feature>
<keyword evidence="1" id="KW-0472">Membrane</keyword>
<protein>
    <submittedName>
        <fullName evidence="2">Uncharacterized protein</fullName>
    </submittedName>
</protein>
<dbReference type="RefSeq" id="WP_091644924.1">
    <property type="nucleotide sequence ID" value="NZ_FOEG01000006.1"/>
</dbReference>
<dbReference type="Proteomes" id="UP000199657">
    <property type="component" value="Unassembled WGS sequence"/>
</dbReference>
<proteinExistence type="predicted"/>
<keyword evidence="1" id="KW-0812">Transmembrane</keyword>
<dbReference type="AlphaFoldDB" id="A0A1H8UGZ9"/>
<gene>
    <name evidence="2" type="ORF">SAMN04488052_106166</name>
</gene>
<feature type="transmembrane region" description="Helical" evidence="1">
    <location>
        <begin position="108"/>
        <end position="136"/>
    </location>
</feature>
<evidence type="ECO:0000313" key="3">
    <source>
        <dbReference type="Proteomes" id="UP000199657"/>
    </source>
</evidence>
<feature type="transmembrane region" description="Helical" evidence="1">
    <location>
        <begin position="65"/>
        <end position="87"/>
    </location>
</feature>
<reference evidence="2 3" key="1">
    <citation type="submission" date="2016-10" db="EMBL/GenBank/DDBJ databases">
        <authorList>
            <person name="de Groot N.N."/>
        </authorList>
    </citation>
    <scope>NUCLEOTIDE SEQUENCE [LARGE SCALE GENOMIC DNA]</scope>
    <source>
        <strain evidence="2 3">CGMCC 1.6291</strain>
    </source>
</reference>
<name>A0A1H8UGZ9_9GAMM</name>
<feature type="transmembrane region" description="Helical" evidence="1">
    <location>
        <begin position="187"/>
        <end position="209"/>
    </location>
</feature>
<dbReference type="STRING" id="406100.SAMN04488052_106166"/>
<keyword evidence="1" id="KW-1133">Transmembrane helix</keyword>
<organism evidence="2 3">
    <name type="scientific">Aquisalimonas asiatica</name>
    <dbReference type="NCBI Taxonomy" id="406100"/>
    <lineage>
        <taxon>Bacteria</taxon>
        <taxon>Pseudomonadati</taxon>
        <taxon>Pseudomonadota</taxon>
        <taxon>Gammaproteobacteria</taxon>
        <taxon>Chromatiales</taxon>
        <taxon>Ectothiorhodospiraceae</taxon>
        <taxon>Aquisalimonas</taxon>
    </lineage>
</organism>
<evidence type="ECO:0000313" key="2">
    <source>
        <dbReference type="EMBL" id="SEP01878.1"/>
    </source>
</evidence>
<evidence type="ECO:0000256" key="1">
    <source>
        <dbReference type="SAM" id="Phobius"/>
    </source>
</evidence>
<keyword evidence="3" id="KW-1185">Reference proteome</keyword>
<feature type="transmembrane region" description="Helical" evidence="1">
    <location>
        <begin position="229"/>
        <end position="257"/>
    </location>
</feature>
<accession>A0A1H8UGZ9</accession>
<dbReference type="EMBL" id="FOEG01000006">
    <property type="protein sequence ID" value="SEP01878.1"/>
    <property type="molecule type" value="Genomic_DNA"/>
</dbReference>
<feature type="transmembrane region" description="Helical" evidence="1">
    <location>
        <begin position="142"/>
        <end position="166"/>
    </location>
</feature>